<dbReference type="InterPro" id="IPR033798">
    <property type="entry name" value="LodA-like"/>
</dbReference>
<dbReference type="Pfam" id="PF17990">
    <property type="entry name" value="LodA_N"/>
    <property type="match status" value="1"/>
</dbReference>
<feature type="domain" description="L-Lysine epsilon oxidase N-terminal" evidence="2">
    <location>
        <begin position="376"/>
        <end position="585"/>
    </location>
</feature>
<evidence type="ECO:0000259" key="3">
    <source>
        <dbReference type="Pfam" id="PF18417"/>
    </source>
</evidence>
<dbReference type="InterPro" id="IPR020835">
    <property type="entry name" value="Catalase_sf"/>
</dbReference>
<dbReference type="GO" id="GO:0020037">
    <property type="term" value="F:heme binding"/>
    <property type="evidence" value="ECO:0007669"/>
    <property type="project" value="InterPro"/>
</dbReference>
<proteinExistence type="predicted"/>
<feature type="region of interest" description="Disordered" evidence="1">
    <location>
        <begin position="1"/>
        <end position="23"/>
    </location>
</feature>
<feature type="domain" description="L-lysine epsilon oxidase C-terminal" evidence="3">
    <location>
        <begin position="713"/>
        <end position="871"/>
    </location>
</feature>
<dbReference type="SUPFAM" id="SSF56634">
    <property type="entry name" value="Heme-dependent catalase-like"/>
    <property type="match status" value="1"/>
</dbReference>
<evidence type="ECO:0000256" key="1">
    <source>
        <dbReference type="SAM" id="MobiDB-lite"/>
    </source>
</evidence>
<dbReference type="AlphaFoldDB" id="A0A1M4V9S5"/>
<dbReference type="STRING" id="288992.SAMN04488522_101830"/>
<reference evidence="5" key="1">
    <citation type="submission" date="2016-11" db="EMBL/GenBank/DDBJ databases">
        <authorList>
            <person name="Varghese N."/>
            <person name="Submissions S."/>
        </authorList>
    </citation>
    <scope>NUCLEOTIDE SEQUENCE [LARGE SCALE GENOMIC DNA]</scope>
    <source>
        <strain evidence="5">DSM 16990</strain>
    </source>
</reference>
<accession>A0A1M4V9S5</accession>
<dbReference type="EMBL" id="FQUQ01000001">
    <property type="protein sequence ID" value="SHE65650.1"/>
    <property type="molecule type" value="Genomic_DNA"/>
</dbReference>
<evidence type="ECO:0000313" key="5">
    <source>
        <dbReference type="Proteomes" id="UP000184287"/>
    </source>
</evidence>
<keyword evidence="5" id="KW-1185">Reference proteome</keyword>
<evidence type="ECO:0008006" key="6">
    <source>
        <dbReference type="Google" id="ProtNLM"/>
    </source>
</evidence>
<feature type="region of interest" description="Disordered" evidence="1">
    <location>
        <begin position="337"/>
        <end position="367"/>
    </location>
</feature>
<name>A0A1M4V9S5_9SPHI</name>
<dbReference type="OrthoDB" id="336698at2"/>
<evidence type="ECO:0000313" key="4">
    <source>
        <dbReference type="EMBL" id="SHE65650.1"/>
    </source>
</evidence>
<dbReference type="InterPro" id="IPR041168">
    <property type="entry name" value="LodA_N"/>
</dbReference>
<dbReference type="Proteomes" id="UP000184287">
    <property type="component" value="Unassembled WGS sequence"/>
</dbReference>
<dbReference type="Gene3D" id="2.40.180.10">
    <property type="entry name" value="Catalase core domain"/>
    <property type="match status" value="1"/>
</dbReference>
<sequence length="1083" mass="120430">MTEKSKKKTSPLQNESSSAKKATKGEATANNVVCWDSEGTIEVVTERLKEMFVEIGQKTRIEKGQMPAERAVFRKQHGIAYGTFTIKKDIDPKYKVGIFDGDVYECVARFSSDTGPTSPDIHSTLGLGLKLFGVEGPKLFGDGNNADFIFQNIDRFFAKDAQQMCSFTTAGIIDRDYDSYINKHKKLSDILNAMTKVEASCLSAGYWAILPFKLGETSIVKYRLVPDETDHGAVFNDNNYLGLDLHQRLRNKSAKFRFEIQPRTNDTMPLNDAQEVWSTEESPYVCIAELEFPQQDISAIGQSEFGNILAFNIWRTLAQHEPLGSIAEARKDVYAASAEARHQANGQQLDEPDEINPPFKEDPDEDSNCIVTAGIYPPIGVMRVGNSDDEYFIGPLVSEPVALTDDYAYRDKTGALKRQAAEFRIYGFNAAGKAIKELTADNATIVWHAHLANQKSSWYQFQMALDIPDAVDAPASMLRNINVGDRNSLIIDGGHQSLTAAGVETGHPFIGKFQGETVYLGEMRSDKKGRLIMLGGHGVAKNLNGDIAITFANNEGWYDDISDGPVTADVEYLGVKLKVDPAWVISAPPDYAPLQKSVRTMWDLMRDVAIDAGMLVRPKRPSFTKDILPIFQRMTNLQWVNAGFGAAFGWGGQFDYTTAKWMVRLNDPSSANLEMRRTISNNFRRYEVSGAEAPQLWPWMYGDAISIPSLGSVRQHSTLSKLQLEFIDQWVKGDFDSDFVDMTGCPHVPEPITIDQLDVADQPDMLTRAAMEFCLADAFHPGCEMTWPMRTAGMYMSAFRLKHAPKTPPVNSSYYGPVMNSDVFTLAKGPLLGGQVAGGITRWMAIPWQTDTASCRDGYTSAYDPYLPTFWPARVPNNILSEEHYKESLDTNLSEETRRQAFAYRKDWMADLPLDGEDPNYTNQINSMVKYFDKLAVVQARPGLPNDPNFPPKMQVGITPNAQQEAALLAEAVKDLEGILNSQNALSANLQHLLTATVKGLSHKELLTEQNLTESAKTNLLTLIEQELTDDFKTSPSVKKLLTLLSSKAPKSEKPLVTKYHPVPGGNVGITEKANRFSRFIPK</sequence>
<protein>
    <recommendedName>
        <fullName evidence="6">Lysine-epsilon oxidase</fullName>
    </recommendedName>
</protein>
<gene>
    <name evidence="4" type="ORF">SAMN04488522_101830</name>
</gene>
<feature type="compositionally biased region" description="Polar residues" evidence="1">
    <location>
        <begin position="10"/>
        <end position="20"/>
    </location>
</feature>
<dbReference type="CDD" id="cd14731">
    <property type="entry name" value="LodA_like_1"/>
    <property type="match status" value="1"/>
</dbReference>
<evidence type="ECO:0000259" key="2">
    <source>
        <dbReference type="Pfam" id="PF17990"/>
    </source>
</evidence>
<dbReference type="InterPro" id="IPR041173">
    <property type="entry name" value="LodA_C"/>
</dbReference>
<organism evidence="4 5">
    <name type="scientific">Pedobacter caeni</name>
    <dbReference type="NCBI Taxonomy" id="288992"/>
    <lineage>
        <taxon>Bacteria</taxon>
        <taxon>Pseudomonadati</taxon>
        <taxon>Bacteroidota</taxon>
        <taxon>Sphingobacteriia</taxon>
        <taxon>Sphingobacteriales</taxon>
        <taxon>Sphingobacteriaceae</taxon>
        <taxon>Pedobacter</taxon>
    </lineage>
</organism>
<dbReference type="RefSeq" id="WP_073227747.1">
    <property type="nucleotide sequence ID" value="NZ_FQUQ01000001.1"/>
</dbReference>
<dbReference type="Pfam" id="PF18417">
    <property type="entry name" value="LodA_C"/>
    <property type="match status" value="1"/>
</dbReference>